<gene>
    <name evidence="2" type="ORF">Taro_047008</name>
</gene>
<proteinExistence type="inferred from homology"/>
<dbReference type="PANTHER" id="PTHR31374:SF32">
    <property type="entry name" value="SAUR FAMILY PROTEIN"/>
    <property type="match status" value="1"/>
</dbReference>
<sequence length="136" mass="15027">MGKGSAVGLHKALKKLNLKAPSVKIWEKLKLDTLPISAAGLVTSSRDDRDIRKGCFAVYVGEETKRYVVPLRHLKHPVFLELLRMAEEEFGFNGGGSGGLRIPCGTEVFERLLLFISRDDDTDNGLPTEELLGLFT</sequence>
<dbReference type="InterPro" id="IPR003676">
    <property type="entry name" value="SAUR_fam"/>
</dbReference>
<dbReference type="EMBL" id="NMUH01005949">
    <property type="protein sequence ID" value="MQM14080.1"/>
    <property type="molecule type" value="Genomic_DNA"/>
</dbReference>
<protein>
    <submittedName>
        <fullName evidence="2">Uncharacterized protein</fullName>
    </submittedName>
</protein>
<dbReference type="AlphaFoldDB" id="A0A843X7Q7"/>
<evidence type="ECO:0000313" key="2">
    <source>
        <dbReference type="EMBL" id="MQM14080.1"/>
    </source>
</evidence>
<dbReference type="Proteomes" id="UP000652761">
    <property type="component" value="Unassembled WGS sequence"/>
</dbReference>
<reference evidence="2" key="1">
    <citation type="submission" date="2017-07" db="EMBL/GenBank/DDBJ databases">
        <title>Taro Niue Genome Assembly and Annotation.</title>
        <authorList>
            <person name="Atibalentja N."/>
            <person name="Keating K."/>
            <person name="Fields C.J."/>
        </authorList>
    </citation>
    <scope>NUCLEOTIDE SEQUENCE</scope>
    <source>
        <strain evidence="2">Niue_2</strain>
        <tissue evidence="2">Leaf</tissue>
    </source>
</reference>
<dbReference type="Pfam" id="PF02519">
    <property type="entry name" value="Auxin_inducible"/>
    <property type="match status" value="1"/>
</dbReference>
<evidence type="ECO:0000256" key="1">
    <source>
        <dbReference type="ARBA" id="ARBA00006974"/>
    </source>
</evidence>
<dbReference type="PANTHER" id="PTHR31374">
    <property type="entry name" value="AUXIN-INDUCED PROTEIN-LIKE-RELATED"/>
    <property type="match status" value="1"/>
</dbReference>
<organism evidence="2 3">
    <name type="scientific">Colocasia esculenta</name>
    <name type="common">Wild taro</name>
    <name type="synonym">Arum esculentum</name>
    <dbReference type="NCBI Taxonomy" id="4460"/>
    <lineage>
        <taxon>Eukaryota</taxon>
        <taxon>Viridiplantae</taxon>
        <taxon>Streptophyta</taxon>
        <taxon>Embryophyta</taxon>
        <taxon>Tracheophyta</taxon>
        <taxon>Spermatophyta</taxon>
        <taxon>Magnoliopsida</taxon>
        <taxon>Liliopsida</taxon>
        <taxon>Araceae</taxon>
        <taxon>Aroideae</taxon>
        <taxon>Colocasieae</taxon>
        <taxon>Colocasia</taxon>
    </lineage>
</organism>
<evidence type="ECO:0000313" key="3">
    <source>
        <dbReference type="Proteomes" id="UP000652761"/>
    </source>
</evidence>
<name>A0A843X7Q7_COLES</name>
<dbReference type="OrthoDB" id="1897212at2759"/>
<dbReference type="GO" id="GO:0009733">
    <property type="term" value="P:response to auxin"/>
    <property type="evidence" value="ECO:0007669"/>
    <property type="project" value="InterPro"/>
</dbReference>
<comment type="caution">
    <text evidence="2">The sequence shown here is derived from an EMBL/GenBank/DDBJ whole genome shotgun (WGS) entry which is preliminary data.</text>
</comment>
<accession>A0A843X7Q7</accession>
<comment type="similarity">
    <text evidence="1">Belongs to the ARG7 family.</text>
</comment>
<keyword evidence="3" id="KW-1185">Reference proteome</keyword>